<proteinExistence type="predicted"/>
<evidence type="ECO:0000256" key="1">
    <source>
        <dbReference type="SAM" id="MobiDB-lite"/>
    </source>
</evidence>
<organism evidence="3 4">
    <name type="scientific">Parelaphostrongylus tenuis</name>
    <name type="common">Meningeal worm</name>
    <dbReference type="NCBI Taxonomy" id="148309"/>
    <lineage>
        <taxon>Eukaryota</taxon>
        <taxon>Metazoa</taxon>
        <taxon>Ecdysozoa</taxon>
        <taxon>Nematoda</taxon>
        <taxon>Chromadorea</taxon>
        <taxon>Rhabditida</taxon>
        <taxon>Rhabditina</taxon>
        <taxon>Rhabditomorpha</taxon>
        <taxon>Strongyloidea</taxon>
        <taxon>Metastrongylidae</taxon>
        <taxon>Parelaphostrongylus</taxon>
    </lineage>
</organism>
<dbReference type="AlphaFoldDB" id="A0AAD5QWP6"/>
<sequence length="198" mass="23051">MLNTTLFSLTIASCTRGFTVSRNGEFDEWYNYDRSCLWKLILSLTLDYQELYEAILQLPETKKIDKKSQPCIFGLSVPLNKKYKQGYHICEEKTAKESRNKSLEGKNNEKGTDVEEEITKDDHSESQERKSTEKETDRKKKTMKDNRAKLSKIKSKEMISEAKTSPIKKDKEELGKNKEKLEKRKNEKGAVNKDKEQV</sequence>
<evidence type="ECO:0000256" key="2">
    <source>
        <dbReference type="SAM" id="SignalP"/>
    </source>
</evidence>
<evidence type="ECO:0000313" key="4">
    <source>
        <dbReference type="Proteomes" id="UP001196413"/>
    </source>
</evidence>
<keyword evidence="4" id="KW-1185">Reference proteome</keyword>
<evidence type="ECO:0000313" key="3">
    <source>
        <dbReference type="EMBL" id="KAJ1362666.1"/>
    </source>
</evidence>
<comment type="caution">
    <text evidence="3">The sequence shown here is derived from an EMBL/GenBank/DDBJ whole genome shotgun (WGS) entry which is preliminary data.</text>
</comment>
<protein>
    <submittedName>
        <fullName evidence="3">Uncharacterized protein</fullName>
    </submittedName>
</protein>
<keyword evidence="2" id="KW-0732">Signal</keyword>
<name>A0AAD5QWP6_PARTN</name>
<feature type="region of interest" description="Disordered" evidence="1">
    <location>
        <begin position="96"/>
        <end position="198"/>
    </location>
</feature>
<feature type="compositionally biased region" description="Basic and acidic residues" evidence="1">
    <location>
        <begin position="167"/>
        <end position="198"/>
    </location>
</feature>
<dbReference type="Proteomes" id="UP001196413">
    <property type="component" value="Unassembled WGS sequence"/>
</dbReference>
<gene>
    <name evidence="3" type="ORF">KIN20_022310</name>
</gene>
<feature type="compositionally biased region" description="Basic and acidic residues" evidence="1">
    <location>
        <begin position="120"/>
        <end position="160"/>
    </location>
</feature>
<accession>A0AAD5QWP6</accession>
<feature type="chain" id="PRO_5042176597" evidence="2">
    <location>
        <begin position="18"/>
        <end position="198"/>
    </location>
</feature>
<dbReference type="EMBL" id="JAHQIW010004518">
    <property type="protein sequence ID" value="KAJ1362666.1"/>
    <property type="molecule type" value="Genomic_DNA"/>
</dbReference>
<feature type="signal peptide" evidence="2">
    <location>
        <begin position="1"/>
        <end position="17"/>
    </location>
</feature>
<reference evidence="3" key="1">
    <citation type="submission" date="2021-06" db="EMBL/GenBank/DDBJ databases">
        <title>Parelaphostrongylus tenuis whole genome reference sequence.</title>
        <authorList>
            <person name="Garwood T.J."/>
            <person name="Larsen P.A."/>
            <person name="Fountain-Jones N.M."/>
            <person name="Garbe J.R."/>
            <person name="Macchietto M.G."/>
            <person name="Kania S.A."/>
            <person name="Gerhold R.W."/>
            <person name="Richards J.E."/>
            <person name="Wolf T.M."/>
        </authorList>
    </citation>
    <scope>NUCLEOTIDE SEQUENCE</scope>
    <source>
        <strain evidence="3">MNPRO001-30</strain>
        <tissue evidence="3">Meninges</tissue>
    </source>
</reference>
<feature type="compositionally biased region" description="Basic and acidic residues" evidence="1">
    <location>
        <begin position="96"/>
        <end position="113"/>
    </location>
</feature>